<feature type="chain" id="PRO_5022774798" evidence="1">
    <location>
        <begin position="27"/>
        <end position="169"/>
    </location>
</feature>
<name>A0A5C6U851_9SPHN</name>
<gene>
    <name evidence="2" type="ORF">FSZ31_08885</name>
</gene>
<evidence type="ECO:0000256" key="1">
    <source>
        <dbReference type="SAM" id="SignalP"/>
    </source>
</evidence>
<evidence type="ECO:0000313" key="2">
    <source>
        <dbReference type="EMBL" id="TXC69042.1"/>
    </source>
</evidence>
<keyword evidence="3" id="KW-1185">Reference proteome</keyword>
<dbReference type="AlphaFoldDB" id="A0A5C6U851"/>
<feature type="signal peptide" evidence="1">
    <location>
        <begin position="1"/>
        <end position="26"/>
    </location>
</feature>
<sequence>MVRAMLNGLVATLATILLVTASPVSAQALTDTTPIKEFTLQNVQSVLRGLGAKTSVLENNGQPFVRAEMESGLIAIYQPTACTDGSDCAGLNIMAAWDRPKGWSDAKLLKALSDFENEYSFIKAGVLNDGSIYVQRYVICDFGTFAGNIRVEATTFSSIAAAFSKIVNP</sequence>
<reference evidence="2 3" key="1">
    <citation type="submission" date="2019-08" db="EMBL/GenBank/DDBJ databases">
        <title>Sphingorhabdus soil sp. nov., isolated from arctic soil.</title>
        <authorList>
            <person name="Liu Y."/>
        </authorList>
    </citation>
    <scope>NUCLEOTIDE SEQUENCE [LARGE SCALE GENOMIC DNA]</scope>
    <source>
        <strain evidence="2 3">D-2Q-5-6</strain>
    </source>
</reference>
<dbReference type="EMBL" id="VOPY01000002">
    <property type="protein sequence ID" value="TXC69042.1"/>
    <property type="molecule type" value="Genomic_DNA"/>
</dbReference>
<evidence type="ECO:0000313" key="3">
    <source>
        <dbReference type="Proteomes" id="UP000321129"/>
    </source>
</evidence>
<proteinExistence type="predicted"/>
<comment type="caution">
    <text evidence="2">The sequence shown here is derived from an EMBL/GenBank/DDBJ whole genome shotgun (WGS) entry which is preliminary data.</text>
</comment>
<keyword evidence="1" id="KW-0732">Signal</keyword>
<organism evidence="2 3">
    <name type="scientific">Flavisphingopyxis soli</name>
    <dbReference type="NCBI Taxonomy" id="2601267"/>
    <lineage>
        <taxon>Bacteria</taxon>
        <taxon>Pseudomonadati</taxon>
        <taxon>Pseudomonadota</taxon>
        <taxon>Alphaproteobacteria</taxon>
        <taxon>Sphingomonadales</taxon>
        <taxon>Sphingopyxidaceae</taxon>
        <taxon>Flavisphingopyxis</taxon>
    </lineage>
</organism>
<dbReference type="Proteomes" id="UP000321129">
    <property type="component" value="Unassembled WGS sequence"/>
</dbReference>
<accession>A0A5C6U851</accession>
<protein>
    <submittedName>
        <fullName evidence="2">YbjN domain-containing protein</fullName>
    </submittedName>
</protein>